<dbReference type="InterPro" id="IPR011604">
    <property type="entry name" value="PDDEXK-like_dom_sf"/>
</dbReference>
<comment type="caution">
    <text evidence="1">The sequence shown here is derived from an EMBL/GenBank/DDBJ whole genome shotgun (WGS) entry which is preliminary data.</text>
</comment>
<name>A0A0F9QFM2_9ZZZZ</name>
<evidence type="ECO:0008006" key="2">
    <source>
        <dbReference type="Google" id="ProtNLM"/>
    </source>
</evidence>
<reference evidence="1" key="1">
    <citation type="journal article" date="2015" name="Nature">
        <title>Complex archaea that bridge the gap between prokaryotes and eukaryotes.</title>
        <authorList>
            <person name="Spang A."/>
            <person name="Saw J.H."/>
            <person name="Jorgensen S.L."/>
            <person name="Zaremba-Niedzwiedzka K."/>
            <person name="Martijn J."/>
            <person name="Lind A.E."/>
            <person name="van Eijk R."/>
            <person name="Schleper C."/>
            <person name="Guy L."/>
            <person name="Ettema T.J."/>
        </authorList>
    </citation>
    <scope>NUCLEOTIDE SEQUENCE</scope>
</reference>
<gene>
    <name evidence="1" type="ORF">LCGC14_1101100</name>
</gene>
<dbReference type="Gene3D" id="3.90.320.10">
    <property type="match status" value="1"/>
</dbReference>
<dbReference type="SUPFAM" id="SSF52980">
    <property type="entry name" value="Restriction endonuclease-like"/>
    <property type="match status" value="1"/>
</dbReference>
<organism evidence="1">
    <name type="scientific">marine sediment metagenome</name>
    <dbReference type="NCBI Taxonomy" id="412755"/>
    <lineage>
        <taxon>unclassified sequences</taxon>
        <taxon>metagenomes</taxon>
        <taxon>ecological metagenomes</taxon>
    </lineage>
</organism>
<dbReference type="AlphaFoldDB" id="A0A0F9QFM2"/>
<proteinExistence type="predicted"/>
<protein>
    <recommendedName>
        <fullName evidence="2">PD-(D/E)XK endonuclease-like domain-containing protein</fullName>
    </recommendedName>
</protein>
<dbReference type="EMBL" id="LAZR01004960">
    <property type="protein sequence ID" value="KKN04093.1"/>
    <property type="molecule type" value="Genomic_DNA"/>
</dbReference>
<sequence length="290" mass="33035">MGDSGADSEAMSNPPPLDEVYSRVNSAIESIGNEESLCLLERLGPEIPIWLKIHLEMEHTFPSPSNITRCRYQLWLNAKDKPRDEDPPSLWKIRQLMGVISEPLWLAVLGMAGFEVTLPNERLDCGPLMWAHPDAVLDDDYLVELKTINGWGYKTLLESSVGVSAEEDGHYTQAQLYLYAAKKKWCLYLATPPDPGFLQSTMRQKKRYSATYEMPAVYLEWIERDEATIEDALQRAEMLVEDQKSNEPPPREYDGRTTDLRGKKLLPCGFCLFSETCNKTYGYLEGIEWG</sequence>
<dbReference type="InterPro" id="IPR011335">
    <property type="entry name" value="Restrct_endonuc-II-like"/>
</dbReference>
<accession>A0A0F9QFM2</accession>
<evidence type="ECO:0000313" key="1">
    <source>
        <dbReference type="EMBL" id="KKN04093.1"/>
    </source>
</evidence>